<feature type="region of interest" description="Domain III" evidence="6">
    <location>
        <begin position="155"/>
        <end position="213"/>
    </location>
</feature>
<keyword evidence="4 6" id="KW-0233">DNA recombination</keyword>
<dbReference type="KEGG" id="aagg:ETAA8_70820"/>
<protein>
    <recommendedName>
        <fullName evidence="6">Holliday junction branch migration complex subunit RuvA</fullName>
    </recommendedName>
</protein>
<feature type="domain" description="Holliday junction DNA helicase RuvA C-terminal" evidence="8">
    <location>
        <begin position="158"/>
        <end position="198"/>
    </location>
</feature>
<dbReference type="Pfam" id="PF01330">
    <property type="entry name" value="RuvA_N"/>
    <property type="match status" value="1"/>
</dbReference>
<dbReference type="Gene3D" id="1.10.150.20">
    <property type="entry name" value="5' to 3' exonuclease, C-terminal subdomain"/>
    <property type="match status" value="1"/>
</dbReference>
<name>A0A517YNX6_9BACT</name>
<keyword evidence="5 6" id="KW-0234">DNA repair</keyword>
<dbReference type="InterPro" id="IPR012340">
    <property type="entry name" value="NA-bd_OB-fold"/>
</dbReference>
<keyword evidence="10" id="KW-1185">Reference proteome</keyword>
<evidence type="ECO:0000256" key="5">
    <source>
        <dbReference type="ARBA" id="ARBA00023204"/>
    </source>
</evidence>
<dbReference type="CDD" id="cd14332">
    <property type="entry name" value="UBA_RuvA_C"/>
    <property type="match status" value="1"/>
</dbReference>
<comment type="subunit">
    <text evidence="6">Homotetramer. Forms an RuvA(8)-RuvB(12)-Holliday junction (HJ) complex. HJ DNA is sandwiched between 2 RuvA tetramers; dsDNA enters through RuvA and exits via RuvB. An RuvB hexamer assembles on each DNA strand where it exits the tetramer. Each RuvB hexamer is contacted by two RuvA subunits (via domain III) on 2 adjacent RuvB subunits; this complex drives branch migration. In the full resolvosome a probable DNA-RuvA(4)-RuvB(12)-RuvC(2) complex forms which resolves the HJ.</text>
</comment>
<comment type="domain">
    <text evidence="6">Has three domains with a flexible linker between the domains II and III and assumes an 'L' shape. Domain III is highly mobile and contacts RuvB.</text>
</comment>
<keyword evidence="9" id="KW-0067">ATP-binding</keyword>
<dbReference type="EMBL" id="CP036274">
    <property type="protein sequence ID" value="QDU31920.1"/>
    <property type="molecule type" value="Genomic_DNA"/>
</dbReference>
<dbReference type="NCBIfam" id="TIGR00084">
    <property type="entry name" value="ruvA"/>
    <property type="match status" value="1"/>
</dbReference>
<evidence type="ECO:0000256" key="2">
    <source>
        <dbReference type="ARBA" id="ARBA00022763"/>
    </source>
</evidence>
<evidence type="ECO:0000256" key="6">
    <source>
        <dbReference type="HAMAP-Rule" id="MF_00031"/>
    </source>
</evidence>
<dbReference type="GO" id="GO:0006281">
    <property type="term" value="P:DNA repair"/>
    <property type="evidence" value="ECO:0007669"/>
    <property type="project" value="UniProtKB-UniRule"/>
</dbReference>
<evidence type="ECO:0000313" key="9">
    <source>
        <dbReference type="EMBL" id="QDU31920.1"/>
    </source>
</evidence>
<keyword evidence="9" id="KW-0347">Helicase</keyword>
<evidence type="ECO:0000256" key="4">
    <source>
        <dbReference type="ARBA" id="ARBA00023172"/>
    </source>
</evidence>
<dbReference type="GO" id="GO:0005524">
    <property type="term" value="F:ATP binding"/>
    <property type="evidence" value="ECO:0007669"/>
    <property type="project" value="InterPro"/>
</dbReference>
<comment type="caution">
    <text evidence="6">Lacks conserved residue(s) required for the propagation of feature annotation.</text>
</comment>
<proteinExistence type="inferred from homology"/>
<comment type="subcellular location">
    <subcellularLocation>
        <location evidence="6">Cytoplasm</location>
    </subcellularLocation>
</comment>
<keyword evidence="1 6" id="KW-0963">Cytoplasm</keyword>
<sequence length="213" mass="23868">MITRITGKLLKVQEDSVLLELDHFEYQVFIAESTRRSLSQLVGQNVSLQTIYYIDGDPSRGRVTPRLVGFMSEVEREFFEMFCSVDGLGAKKALRAMVRPVQDIAEMIEEQDAKGLSSLPGIGAATGERVIAKLRRKMSKFALLIAKDVKYEAEVKRDVVEEAFEALRALGHSEQDARKSLDGLLKTKRKFADVEAVLLAVYEQTHTKKTAGE</sequence>
<evidence type="ECO:0000256" key="1">
    <source>
        <dbReference type="ARBA" id="ARBA00022490"/>
    </source>
</evidence>
<keyword evidence="9" id="KW-0547">Nucleotide-binding</keyword>
<evidence type="ECO:0000259" key="8">
    <source>
        <dbReference type="Pfam" id="PF07499"/>
    </source>
</evidence>
<dbReference type="InterPro" id="IPR011114">
    <property type="entry name" value="RuvA_C"/>
</dbReference>
<dbReference type="Pfam" id="PF07499">
    <property type="entry name" value="RuvA_C"/>
    <property type="match status" value="1"/>
</dbReference>
<dbReference type="InterPro" id="IPR000085">
    <property type="entry name" value="RuvA"/>
</dbReference>
<comment type="similarity">
    <text evidence="6">Belongs to the RuvA family.</text>
</comment>
<dbReference type="GO" id="GO:0005737">
    <property type="term" value="C:cytoplasm"/>
    <property type="evidence" value="ECO:0007669"/>
    <property type="project" value="UniProtKB-SubCell"/>
</dbReference>
<dbReference type="HAMAP" id="MF_00031">
    <property type="entry name" value="DNA_HJ_migration_RuvA"/>
    <property type="match status" value="1"/>
</dbReference>
<dbReference type="Gene3D" id="2.40.50.140">
    <property type="entry name" value="Nucleic acid-binding proteins"/>
    <property type="match status" value="1"/>
</dbReference>
<evidence type="ECO:0000256" key="3">
    <source>
        <dbReference type="ARBA" id="ARBA00023125"/>
    </source>
</evidence>
<dbReference type="AlphaFoldDB" id="A0A517YNX6"/>
<dbReference type="GO" id="GO:0000400">
    <property type="term" value="F:four-way junction DNA binding"/>
    <property type="evidence" value="ECO:0007669"/>
    <property type="project" value="UniProtKB-UniRule"/>
</dbReference>
<dbReference type="InterPro" id="IPR013849">
    <property type="entry name" value="DNA_helicase_Holl-junc_RuvA_I"/>
</dbReference>
<gene>
    <name evidence="6 9" type="primary">ruvA</name>
    <name evidence="9" type="ORF">ETAA8_70820</name>
</gene>
<dbReference type="GO" id="GO:0048476">
    <property type="term" value="C:Holliday junction resolvase complex"/>
    <property type="evidence" value="ECO:0007669"/>
    <property type="project" value="UniProtKB-UniRule"/>
</dbReference>
<dbReference type="GO" id="GO:0009378">
    <property type="term" value="F:four-way junction helicase activity"/>
    <property type="evidence" value="ECO:0007669"/>
    <property type="project" value="InterPro"/>
</dbReference>
<keyword evidence="3 6" id="KW-0238">DNA-binding</keyword>
<comment type="function">
    <text evidence="6">The RuvA-RuvB-RuvC complex processes Holliday junction (HJ) DNA during genetic recombination and DNA repair, while the RuvA-RuvB complex plays an important role in the rescue of blocked DNA replication forks via replication fork reversal (RFR). RuvA specifically binds to HJ cruciform DNA, conferring on it an open structure. The RuvB hexamer acts as an ATP-dependent pump, pulling dsDNA into and through the RuvAB complex. HJ branch migration allows RuvC to scan DNA until it finds its consensus sequence, where it cleaves and resolves the cruciform DNA.</text>
</comment>
<dbReference type="OrthoDB" id="5293449at2"/>
<accession>A0A517YNX6</accession>
<reference evidence="9 10" key="1">
    <citation type="submission" date="2019-02" db="EMBL/GenBank/DDBJ databases">
        <title>Deep-cultivation of Planctomycetes and their phenomic and genomic characterization uncovers novel biology.</title>
        <authorList>
            <person name="Wiegand S."/>
            <person name="Jogler M."/>
            <person name="Boedeker C."/>
            <person name="Pinto D."/>
            <person name="Vollmers J."/>
            <person name="Rivas-Marin E."/>
            <person name="Kohn T."/>
            <person name="Peeters S.H."/>
            <person name="Heuer A."/>
            <person name="Rast P."/>
            <person name="Oberbeckmann S."/>
            <person name="Bunk B."/>
            <person name="Jeske O."/>
            <person name="Meyerdierks A."/>
            <person name="Storesund J.E."/>
            <person name="Kallscheuer N."/>
            <person name="Luecker S."/>
            <person name="Lage O.M."/>
            <person name="Pohl T."/>
            <person name="Merkel B.J."/>
            <person name="Hornburger P."/>
            <person name="Mueller R.-W."/>
            <person name="Bruemmer F."/>
            <person name="Labrenz M."/>
            <person name="Spormann A.M."/>
            <person name="Op den Camp H."/>
            <person name="Overmann J."/>
            <person name="Amann R."/>
            <person name="Jetten M.S.M."/>
            <person name="Mascher T."/>
            <person name="Medema M.H."/>
            <person name="Devos D.P."/>
            <person name="Kaster A.-K."/>
            <person name="Ovreas L."/>
            <person name="Rohde M."/>
            <person name="Galperin M.Y."/>
            <person name="Jogler C."/>
        </authorList>
    </citation>
    <scope>NUCLEOTIDE SEQUENCE [LARGE SCALE GENOMIC DNA]</scope>
    <source>
        <strain evidence="9 10">ETA_A8</strain>
    </source>
</reference>
<dbReference type="Pfam" id="PF14520">
    <property type="entry name" value="HHH_5"/>
    <property type="match status" value="1"/>
</dbReference>
<dbReference type="InterPro" id="IPR010994">
    <property type="entry name" value="RuvA_2-like"/>
</dbReference>
<dbReference type="Gene3D" id="1.10.8.10">
    <property type="entry name" value="DNA helicase RuvA subunit, C-terminal domain"/>
    <property type="match status" value="1"/>
</dbReference>
<keyword evidence="2 6" id="KW-0227">DNA damage</keyword>
<evidence type="ECO:0000259" key="7">
    <source>
        <dbReference type="Pfam" id="PF01330"/>
    </source>
</evidence>
<dbReference type="RefSeq" id="WP_145099879.1">
    <property type="nucleotide sequence ID" value="NZ_CP036274.1"/>
</dbReference>
<feature type="domain" description="DNA helicase Holliday junction RuvA type" evidence="7">
    <location>
        <begin position="1"/>
        <end position="54"/>
    </location>
</feature>
<dbReference type="SUPFAM" id="SSF47781">
    <property type="entry name" value="RuvA domain 2-like"/>
    <property type="match status" value="1"/>
</dbReference>
<evidence type="ECO:0000313" key="10">
    <source>
        <dbReference type="Proteomes" id="UP000315017"/>
    </source>
</evidence>
<dbReference type="GO" id="GO:0009379">
    <property type="term" value="C:Holliday junction helicase complex"/>
    <property type="evidence" value="ECO:0007669"/>
    <property type="project" value="InterPro"/>
</dbReference>
<keyword evidence="9" id="KW-0378">Hydrolase</keyword>
<dbReference type="GO" id="GO:0006310">
    <property type="term" value="P:DNA recombination"/>
    <property type="evidence" value="ECO:0007669"/>
    <property type="project" value="UniProtKB-UniRule"/>
</dbReference>
<organism evidence="9 10">
    <name type="scientific">Anatilimnocola aggregata</name>
    <dbReference type="NCBI Taxonomy" id="2528021"/>
    <lineage>
        <taxon>Bacteria</taxon>
        <taxon>Pseudomonadati</taxon>
        <taxon>Planctomycetota</taxon>
        <taxon>Planctomycetia</taxon>
        <taxon>Pirellulales</taxon>
        <taxon>Pirellulaceae</taxon>
        <taxon>Anatilimnocola</taxon>
    </lineage>
</organism>
<dbReference type="Proteomes" id="UP000315017">
    <property type="component" value="Chromosome"/>
</dbReference>
<dbReference type="GO" id="GO:0016787">
    <property type="term" value="F:hydrolase activity"/>
    <property type="evidence" value="ECO:0007669"/>
    <property type="project" value="UniProtKB-KW"/>
</dbReference>